<evidence type="ECO:0000256" key="2">
    <source>
        <dbReference type="SAM" id="MobiDB-lite"/>
    </source>
</evidence>
<dbReference type="EMBL" id="JAHFXS010003009">
    <property type="protein sequence ID" value="KAG9969954.1"/>
    <property type="molecule type" value="Genomic_DNA"/>
</dbReference>
<comment type="similarity">
    <text evidence="1">Belongs to the TIP41 family.</text>
</comment>
<name>A0A9P8FFI1_AURME</name>
<feature type="non-terminal residue" evidence="3">
    <location>
        <position position="1"/>
    </location>
</feature>
<organism evidence="3 4">
    <name type="scientific">Aureobasidium melanogenum</name>
    <name type="common">Aureobasidium pullulans var. melanogenum</name>
    <dbReference type="NCBI Taxonomy" id="46634"/>
    <lineage>
        <taxon>Eukaryota</taxon>
        <taxon>Fungi</taxon>
        <taxon>Dikarya</taxon>
        <taxon>Ascomycota</taxon>
        <taxon>Pezizomycotina</taxon>
        <taxon>Dothideomycetes</taxon>
        <taxon>Dothideomycetidae</taxon>
        <taxon>Dothideales</taxon>
        <taxon>Saccotheciaceae</taxon>
        <taxon>Aureobasidium</taxon>
    </lineage>
</organism>
<feature type="compositionally biased region" description="Basic residues" evidence="2">
    <location>
        <begin position="8"/>
        <end position="22"/>
    </location>
</feature>
<dbReference type="GO" id="GO:0031929">
    <property type="term" value="P:TOR signaling"/>
    <property type="evidence" value="ECO:0007669"/>
    <property type="project" value="TreeGrafter"/>
</dbReference>
<dbReference type="PANTHER" id="PTHR21021:SF16">
    <property type="entry name" value="TIP41-LIKE PROTEIN"/>
    <property type="match status" value="1"/>
</dbReference>
<feature type="region of interest" description="Disordered" evidence="2">
    <location>
        <begin position="1"/>
        <end position="23"/>
    </location>
</feature>
<sequence length="326" mass="37885">MAPGNRRQAFRTNRRLWPHHSHRDSTRKSFYQIRSDRYANNKSALRLDPSDRNIMASNGEQLDLQGVDTIVSRNKQWRISTRKRPILKAGPIDAMNERLGIPVPEMIFGDNLVAIEHIPSGWAIDFNAFDALDRVSKTADGMLQVAYSKEWQRDRQHHHEGIKEVVKPFDWSYSTDFKGRTHSPDAAVVWQPTDQSKDPIRTDLLSRPDPILFYDDVIFYEDELADNGIAIFSCKIRVMAERLLLLCRFFLRLDGVIVRVRDTRIYIELASKTVIRQYTAKEESYDVVQSKLQMHRENIPEVLRDANRIAPLLRTVEDTMDKVIIP</sequence>
<dbReference type="AlphaFoldDB" id="A0A9P8FFI1"/>
<comment type="caution">
    <text evidence="3">The sequence shown here is derived from an EMBL/GenBank/DDBJ whole genome shotgun (WGS) entry which is preliminary data.</text>
</comment>
<gene>
    <name evidence="3" type="ORF">KCU98_g14801</name>
</gene>
<protein>
    <submittedName>
        <fullName evidence="3">TIP41-domain-containing protein</fullName>
    </submittedName>
</protein>
<evidence type="ECO:0000313" key="4">
    <source>
        <dbReference type="Proteomes" id="UP000729357"/>
    </source>
</evidence>
<dbReference type="InterPro" id="IPR051330">
    <property type="entry name" value="Phosphatase_reg/MetRdx"/>
</dbReference>
<dbReference type="GO" id="GO:0005829">
    <property type="term" value="C:cytosol"/>
    <property type="evidence" value="ECO:0007669"/>
    <property type="project" value="TreeGrafter"/>
</dbReference>
<evidence type="ECO:0000313" key="3">
    <source>
        <dbReference type="EMBL" id="KAG9969954.1"/>
    </source>
</evidence>
<dbReference type="Pfam" id="PF04176">
    <property type="entry name" value="TIP41"/>
    <property type="match status" value="1"/>
</dbReference>
<reference evidence="3" key="2">
    <citation type="submission" date="2021-08" db="EMBL/GenBank/DDBJ databases">
        <authorList>
            <person name="Gostincar C."/>
            <person name="Sun X."/>
            <person name="Song Z."/>
            <person name="Gunde-Cimerman N."/>
        </authorList>
    </citation>
    <scope>NUCLEOTIDE SEQUENCE</scope>
    <source>
        <strain evidence="3">EXF-9298</strain>
    </source>
</reference>
<dbReference type="PANTHER" id="PTHR21021">
    <property type="entry name" value="GAF/PUTATIVE CYTOSKELETAL PROTEIN"/>
    <property type="match status" value="1"/>
</dbReference>
<keyword evidence="4" id="KW-1185">Reference proteome</keyword>
<reference evidence="3" key="1">
    <citation type="journal article" date="2021" name="J Fungi (Basel)">
        <title>Virulence traits and population genomics of the black yeast Aureobasidium melanogenum.</title>
        <authorList>
            <person name="Cernosa A."/>
            <person name="Sun X."/>
            <person name="Gostincar C."/>
            <person name="Fang C."/>
            <person name="Gunde-Cimerman N."/>
            <person name="Song Z."/>
        </authorList>
    </citation>
    <scope>NUCLEOTIDE SEQUENCE</scope>
    <source>
        <strain evidence="3">EXF-9298</strain>
    </source>
</reference>
<proteinExistence type="inferred from homology"/>
<dbReference type="InterPro" id="IPR007303">
    <property type="entry name" value="TIP41-like"/>
</dbReference>
<accession>A0A9P8FFI1</accession>
<dbReference type="Proteomes" id="UP000729357">
    <property type="component" value="Unassembled WGS sequence"/>
</dbReference>
<evidence type="ECO:0000256" key="1">
    <source>
        <dbReference type="ARBA" id="ARBA00006658"/>
    </source>
</evidence>